<dbReference type="EMBL" id="JARQZJ010000064">
    <property type="protein sequence ID" value="KAK9880289.1"/>
    <property type="molecule type" value="Genomic_DNA"/>
</dbReference>
<evidence type="ECO:0000313" key="1">
    <source>
        <dbReference type="EMBL" id="KAK9880289.1"/>
    </source>
</evidence>
<comment type="caution">
    <text evidence="1">The sequence shown here is derived from an EMBL/GenBank/DDBJ whole genome shotgun (WGS) entry which is preliminary data.</text>
</comment>
<sequence>MDAPYVKPEDLKPLMSDNGEIREDFNVSDGEVGAQLRAERKAQAFRSWAEISANKVLFGTSLLPTNRYVANCLRPNDSGKSFHLVQLVLNGLV</sequence>
<dbReference type="Proteomes" id="UP001431783">
    <property type="component" value="Unassembled WGS sequence"/>
</dbReference>
<proteinExistence type="predicted"/>
<keyword evidence="2" id="KW-1185">Reference proteome</keyword>
<organism evidence="1 2">
    <name type="scientific">Henosepilachna vigintioctopunctata</name>
    <dbReference type="NCBI Taxonomy" id="420089"/>
    <lineage>
        <taxon>Eukaryota</taxon>
        <taxon>Metazoa</taxon>
        <taxon>Ecdysozoa</taxon>
        <taxon>Arthropoda</taxon>
        <taxon>Hexapoda</taxon>
        <taxon>Insecta</taxon>
        <taxon>Pterygota</taxon>
        <taxon>Neoptera</taxon>
        <taxon>Endopterygota</taxon>
        <taxon>Coleoptera</taxon>
        <taxon>Polyphaga</taxon>
        <taxon>Cucujiformia</taxon>
        <taxon>Coccinelloidea</taxon>
        <taxon>Coccinellidae</taxon>
        <taxon>Epilachninae</taxon>
        <taxon>Epilachnini</taxon>
        <taxon>Henosepilachna</taxon>
    </lineage>
</organism>
<protein>
    <submittedName>
        <fullName evidence="1">Uncharacterized protein</fullName>
    </submittedName>
</protein>
<reference evidence="1 2" key="1">
    <citation type="submission" date="2023-03" db="EMBL/GenBank/DDBJ databases">
        <title>Genome insight into feeding habits of ladybird beetles.</title>
        <authorList>
            <person name="Li H.-S."/>
            <person name="Huang Y.-H."/>
            <person name="Pang H."/>
        </authorList>
    </citation>
    <scope>NUCLEOTIDE SEQUENCE [LARGE SCALE GENOMIC DNA]</scope>
    <source>
        <strain evidence="1">SYSU_2023b</strain>
        <tissue evidence="1">Whole body</tissue>
    </source>
</reference>
<gene>
    <name evidence="1" type="ORF">WA026_010162</name>
</gene>
<name>A0AAW1ULJ1_9CUCU</name>
<accession>A0AAW1ULJ1</accession>
<dbReference type="AlphaFoldDB" id="A0AAW1ULJ1"/>
<evidence type="ECO:0000313" key="2">
    <source>
        <dbReference type="Proteomes" id="UP001431783"/>
    </source>
</evidence>